<feature type="domain" description="ABC transmembrane type-1" evidence="8">
    <location>
        <begin position="73"/>
        <end position="263"/>
    </location>
</feature>
<comment type="subcellular location">
    <subcellularLocation>
        <location evidence="1 7">Cell membrane</location>
        <topology evidence="1 7">Multi-pass membrane protein</topology>
    </subcellularLocation>
</comment>
<evidence type="ECO:0000256" key="7">
    <source>
        <dbReference type="RuleBase" id="RU363032"/>
    </source>
</evidence>
<feature type="transmembrane region" description="Helical" evidence="7">
    <location>
        <begin position="142"/>
        <end position="162"/>
    </location>
</feature>
<evidence type="ECO:0000313" key="9">
    <source>
        <dbReference type="EMBL" id="MBM7471118.1"/>
    </source>
</evidence>
<sequence>MITRRSPLVSGVLYLAIAVICALMLVPFALVFFGAFKSQGEFIADPGGWLPQSFTNVQNFVVLFVEKNFGTYMVNSIIVSVATVVANVLFSSMAGYALAKLEFRGKSLVFLAVMIAMTVPYVAIFVPQFLVIAQLGLINTHVGIILPMLVMPIAVFIMRQFALGVPDELIEAARIDGASEAGIFFRIFMPLLGPATATVAIFTFLSSWNYFLFPLVVAQTQNMYTLPVGLAIASQDSNTTNYGVLLAGSVVVLLPVLILFLFLQRYFIQGIATTGLK</sequence>
<comment type="caution">
    <text evidence="9">The sequence shown here is derived from an EMBL/GenBank/DDBJ whole genome shotgun (WGS) entry which is preliminary data.</text>
</comment>
<name>A0ABS2L1Z6_9MICO</name>
<dbReference type="EMBL" id="JAFBBU010000001">
    <property type="protein sequence ID" value="MBM7471118.1"/>
    <property type="molecule type" value="Genomic_DNA"/>
</dbReference>
<keyword evidence="4 7" id="KW-0812">Transmembrane</keyword>
<dbReference type="InterPro" id="IPR035906">
    <property type="entry name" value="MetI-like_sf"/>
</dbReference>
<keyword evidence="9" id="KW-0762">Sugar transport</keyword>
<reference evidence="9 10" key="1">
    <citation type="submission" date="2021-01" db="EMBL/GenBank/DDBJ databases">
        <title>Sequencing the genomes of 1000 actinobacteria strains.</title>
        <authorList>
            <person name="Klenk H.-P."/>
        </authorList>
    </citation>
    <scope>NUCLEOTIDE SEQUENCE [LARGE SCALE GENOMIC DNA]</scope>
    <source>
        <strain evidence="9 10">DSM 13057</strain>
    </source>
</reference>
<dbReference type="CDD" id="cd06261">
    <property type="entry name" value="TM_PBP2"/>
    <property type="match status" value="1"/>
</dbReference>
<dbReference type="Gene3D" id="1.10.3720.10">
    <property type="entry name" value="MetI-like"/>
    <property type="match status" value="1"/>
</dbReference>
<feature type="transmembrane region" description="Helical" evidence="7">
    <location>
        <begin position="72"/>
        <end position="96"/>
    </location>
</feature>
<feature type="transmembrane region" description="Helical" evidence="7">
    <location>
        <begin position="242"/>
        <end position="263"/>
    </location>
</feature>
<feature type="transmembrane region" description="Helical" evidence="7">
    <location>
        <begin position="183"/>
        <end position="205"/>
    </location>
</feature>
<feature type="transmembrane region" description="Helical" evidence="7">
    <location>
        <begin position="12"/>
        <end position="36"/>
    </location>
</feature>
<dbReference type="InterPro" id="IPR000515">
    <property type="entry name" value="MetI-like"/>
</dbReference>
<keyword evidence="3" id="KW-1003">Cell membrane</keyword>
<organism evidence="9 10">
    <name type="scientific">Subtercola frigoramans</name>
    <dbReference type="NCBI Taxonomy" id="120298"/>
    <lineage>
        <taxon>Bacteria</taxon>
        <taxon>Bacillati</taxon>
        <taxon>Actinomycetota</taxon>
        <taxon>Actinomycetes</taxon>
        <taxon>Micrococcales</taxon>
        <taxon>Microbacteriaceae</taxon>
        <taxon>Subtercola</taxon>
    </lineage>
</organism>
<evidence type="ECO:0000256" key="3">
    <source>
        <dbReference type="ARBA" id="ARBA00022475"/>
    </source>
</evidence>
<dbReference type="Proteomes" id="UP000776164">
    <property type="component" value="Unassembled WGS sequence"/>
</dbReference>
<dbReference type="PANTHER" id="PTHR43744:SF12">
    <property type="entry name" value="ABC TRANSPORTER PERMEASE PROTEIN MG189-RELATED"/>
    <property type="match status" value="1"/>
</dbReference>
<keyword evidence="6 7" id="KW-0472">Membrane</keyword>
<dbReference type="PROSITE" id="PS50928">
    <property type="entry name" value="ABC_TM1"/>
    <property type="match status" value="1"/>
</dbReference>
<feature type="transmembrane region" description="Helical" evidence="7">
    <location>
        <begin position="108"/>
        <end position="130"/>
    </location>
</feature>
<keyword evidence="10" id="KW-1185">Reference proteome</keyword>
<keyword evidence="5 7" id="KW-1133">Transmembrane helix</keyword>
<evidence type="ECO:0000259" key="8">
    <source>
        <dbReference type="PROSITE" id="PS50928"/>
    </source>
</evidence>
<comment type="similarity">
    <text evidence="7">Belongs to the binding-protein-dependent transport system permease family.</text>
</comment>
<evidence type="ECO:0000256" key="5">
    <source>
        <dbReference type="ARBA" id="ARBA00022989"/>
    </source>
</evidence>
<evidence type="ECO:0000256" key="2">
    <source>
        <dbReference type="ARBA" id="ARBA00022448"/>
    </source>
</evidence>
<evidence type="ECO:0000256" key="4">
    <source>
        <dbReference type="ARBA" id="ARBA00022692"/>
    </source>
</evidence>
<dbReference type="SUPFAM" id="SSF161098">
    <property type="entry name" value="MetI-like"/>
    <property type="match status" value="1"/>
</dbReference>
<dbReference type="Pfam" id="PF00528">
    <property type="entry name" value="BPD_transp_1"/>
    <property type="match status" value="1"/>
</dbReference>
<keyword evidence="2 7" id="KW-0813">Transport</keyword>
<dbReference type="PANTHER" id="PTHR43744">
    <property type="entry name" value="ABC TRANSPORTER PERMEASE PROTEIN MG189-RELATED-RELATED"/>
    <property type="match status" value="1"/>
</dbReference>
<accession>A0ABS2L1Z6</accession>
<evidence type="ECO:0000256" key="6">
    <source>
        <dbReference type="ARBA" id="ARBA00023136"/>
    </source>
</evidence>
<protein>
    <submittedName>
        <fullName evidence="9">Multiple sugar transport system permease protein</fullName>
    </submittedName>
</protein>
<evidence type="ECO:0000256" key="1">
    <source>
        <dbReference type="ARBA" id="ARBA00004651"/>
    </source>
</evidence>
<evidence type="ECO:0000313" key="10">
    <source>
        <dbReference type="Proteomes" id="UP000776164"/>
    </source>
</evidence>
<gene>
    <name evidence="9" type="ORF">JOE66_000752</name>
</gene>
<proteinExistence type="inferred from homology"/>
<dbReference type="RefSeq" id="WP_205106890.1">
    <property type="nucleotide sequence ID" value="NZ_BAAAHT010000017.1"/>
</dbReference>